<evidence type="ECO:0000256" key="5">
    <source>
        <dbReference type="SAM" id="Phobius"/>
    </source>
</evidence>
<sequence length="243" mass="28317">MTIEGLAERWRAYQAWWAKQYSEQPFYRIWTKSKWILFFSAVLLLTYSCAALAISLGYILGHFEYSVVVLEFHANIIYITLAGSIVGIVTALVGLVGIFRENRIWLSWYNVMLWPVFALYLSIGYISFRRAKNHLRQRLRDEWTHSYTREQRLLVQRNLKCCGYLDPFSNGAYDLRCFPLTNLPGCQHKYNIFEDKLLTICWSASFLLAPVQLFVMISALLCSNHVDGMLRSGRPGLKSFKEK</sequence>
<dbReference type="EMBL" id="JAABOA010002266">
    <property type="protein sequence ID" value="KAF9580124.1"/>
    <property type="molecule type" value="Genomic_DNA"/>
</dbReference>
<protein>
    <submittedName>
        <fullName evidence="6">Uncharacterized protein</fullName>
    </submittedName>
</protein>
<accession>A0A9P6FRK0</accession>
<dbReference type="Proteomes" id="UP000780801">
    <property type="component" value="Unassembled WGS sequence"/>
</dbReference>
<evidence type="ECO:0000256" key="2">
    <source>
        <dbReference type="ARBA" id="ARBA00022692"/>
    </source>
</evidence>
<keyword evidence="7" id="KW-1185">Reference proteome</keyword>
<gene>
    <name evidence="6" type="ORF">BGW38_003354</name>
</gene>
<evidence type="ECO:0000313" key="6">
    <source>
        <dbReference type="EMBL" id="KAF9580124.1"/>
    </source>
</evidence>
<dbReference type="InterPro" id="IPR018499">
    <property type="entry name" value="Tetraspanin/Peripherin"/>
</dbReference>
<keyword evidence="4 5" id="KW-0472">Membrane</keyword>
<feature type="transmembrane region" description="Helical" evidence="5">
    <location>
        <begin position="72"/>
        <end position="99"/>
    </location>
</feature>
<dbReference type="OrthoDB" id="2156690at2759"/>
<keyword evidence="3 5" id="KW-1133">Transmembrane helix</keyword>
<reference evidence="6" key="1">
    <citation type="journal article" date="2020" name="Fungal Divers.">
        <title>Resolving the Mortierellaceae phylogeny through synthesis of multi-gene phylogenetics and phylogenomics.</title>
        <authorList>
            <person name="Vandepol N."/>
            <person name="Liber J."/>
            <person name="Desiro A."/>
            <person name="Na H."/>
            <person name="Kennedy M."/>
            <person name="Barry K."/>
            <person name="Grigoriev I.V."/>
            <person name="Miller A.N."/>
            <person name="O'Donnell K."/>
            <person name="Stajich J.E."/>
            <person name="Bonito G."/>
        </authorList>
    </citation>
    <scope>NUCLEOTIDE SEQUENCE</scope>
    <source>
        <strain evidence="6">KOD1015</strain>
    </source>
</reference>
<organism evidence="6 7">
    <name type="scientific">Lunasporangiospora selenospora</name>
    <dbReference type="NCBI Taxonomy" id="979761"/>
    <lineage>
        <taxon>Eukaryota</taxon>
        <taxon>Fungi</taxon>
        <taxon>Fungi incertae sedis</taxon>
        <taxon>Mucoromycota</taxon>
        <taxon>Mortierellomycotina</taxon>
        <taxon>Mortierellomycetes</taxon>
        <taxon>Mortierellales</taxon>
        <taxon>Mortierellaceae</taxon>
        <taxon>Lunasporangiospora</taxon>
    </lineage>
</organism>
<comment type="subcellular location">
    <subcellularLocation>
        <location evidence="1">Membrane</location>
        <topology evidence="1">Multi-pass membrane protein</topology>
    </subcellularLocation>
</comment>
<feature type="transmembrane region" description="Helical" evidence="5">
    <location>
        <begin position="197"/>
        <end position="221"/>
    </location>
</feature>
<dbReference type="PANTHER" id="PTHR19282:SF556">
    <property type="entry name" value="TETRASPANIN"/>
    <property type="match status" value="1"/>
</dbReference>
<evidence type="ECO:0000313" key="7">
    <source>
        <dbReference type="Proteomes" id="UP000780801"/>
    </source>
</evidence>
<name>A0A9P6FRK0_9FUNG</name>
<evidence type="ECO:0000256" key="1">
    <source>
        <dbReference type="ARBA" id="ARBA00004141"/>
    </source>
</evidence>
<keyword evidence="2 5" id="KW-0812">Transmembrane</keyword>
<feature type="transmembrane region" description="Helical" evidence="5">
    <location>
        <begin position="111"/>
        <end position="128"/>
    </location>
</feature>
<evidence type="ECO:0000256" key="4">
    <source>
        <dbReference type="ARBA" id="ARBA00023136"/>
    </source>
</evidence>
<dbReference type="AlphaFoldDB" id="A0A9P6FRK0"/>
<comment type="caution">
    <text evidence="6">The sequence shown here is derived from an EMBL/GenBank/DDBJ whole genome shotgun (WGS) entry which is preliminary data.</text>
</comment>
<evidence type="ECO:0000256" key="3">
    <source>
        <dbReference type="ARBA" id="ARBA00022989"/>
    </source>
</evidence>
<dbReference type="GO" id="GO:0016020">
    <property type="term" value="C:membrane"/>
    <property type="evidence" value="ECO:0007669"/>
    <property type="project" value="UniProtKB-SubCell"/>
</dbReference>
<dbReference type="PANTHER" id="PTHR19282">
    <property type="entry name" value="TETRASPANIN"/>
    <property type="match status" value="1"/>
</dbReference>
<proteinExistence type="predicted"/>
<feature type="transmembrane region" description="Helical" evidence="5">
    <location>
        <begin position="35"/>
        <end position="60"/>
    </location>
</feature>
<dbReference type="Pfam" id="PF00335">
    <property type="entry name" value="Tetraspanin"/>
    <property type="match status" value="1"/>
</dbReference>